<feature type="non-terminal residue" evidence="1">
    <location>
        <position position="290"/>
    </location>
</feature>
<proteinExistence type="predicted"/>
<gene>
    <name evidence="1" type="ORF">ENO10_04910</name>
</gene>
<dbReference type="Gene3D" id="2.60.40.3440">
    <property type="match status" value="2"/>
</dbReference>
<evidence type="ECO:0000313" key="1">
    <source>
        <dbReference type="EMBL" id="HER40542.1"/>
    </source>
</evidence>
<organism evidence="1">
    <name type="scientific">Salinimicrobium catena</name>
    <dbReference type="NCBI Taxonomy" id="390640"/>
    <lineage>
        <taxon>Bacteria</taxon>
        <taxon>Pseudomonadati</taxon>
        <taxon>Bacteroidota</taxon>
        <taxon>Flavobacteriia</taxon>
        <taxon>Flavobacteriales</taxon>
        <taxon>Flavobacteriaceae</taxon>
        <taxon>Salinimicrobium</taxon>
    </lineage>
</organism>
<comment type="caution">
    <text evidence="1">The sequence shown here is derived from an EMBL/GenBank/DDBJ whole genome shotgun (WGS) entry which is preliminary data.</text>
</comment>
<dbReference type="AlphaFoldDB" id="A0A7C2ME81"/>
<dbReference type="PROSITE" id="PS51257">
    <property type="entry name" value="PROKAR_LIPOPROTEIN"/>
    <property type="match status" value="1"/>
</dbReference>
<sequence>MMKKIFFAVSSIIIMACSGEDSPQPTPKPEVKDNPVANDDVRMAYENEQTILAELTENDEIVDDSRIKSFDTSTSQGGTVKDNRNGTYTYTPPANFIGEDSFTYTLCVPGDSDRCSSAEVVIDVVDGGDPETTDDLVSTVESSSIIIENLLSNDVLVDGSTISSVNSEGSSGIVTLNEDGTVTYTPSEGFTGDDHFTYTICDNDQPEPTCAVGTVTVSVYGAVAFNIPGELQSYYSDFAVSSSEELNLELISEFTSEKHITILSYGQRHDYLYDADEDLENPDNVILMYS</sequence>
<dbReference type="NCBIfam" id="NF012211">
    <property type="entry name" value="tand_rpt_95"/>
    <property type="match status" value="2"/>
</dbReference>
<dbReference type="Proteomes" id="UP000885753">
    <property type="component" value="Unassembled WGS sequence"/>
</dbReference>
<dbReference type="Pfam" id="PF17963">
    <property type="entry name" value="Big_9"/>
    <property type="match status" value="2"/>
</dbReference>
<reference evidence="1" key="1">
    <citation type="journal article" date="2020" name="mSystems">
        <title>Genome- and Community-Level Interaction Insights into Carbon Utilization and Element Cycling Functions of Hydrothermarchaeota in Hydrothermal Sediment.</title>
        <authorList>
            <person name="Zhou Z."/>
            <person name="Liu Y."/>
            <person name="Xu W."/>
            <person name="Pan J."/>
            <person name="Luo Z.H."/>
            <person name="Li M."/>
        </authorList>
    </citation>
    <scope>NUCLEOTIDE SEQUENCE [LARGE SCALE GENOMIC DNA]</scope>
    <source>
        <strain evidence="1">SpSt-1235</strain>
    </source>
</reference>
<name>A0A7C2ME81_9FLAO</name>
<protein>
    <submittedName>
        <fullName evidence="1">Tandem-95 repeat protein</fullName>
    </submittedName>
</protein>
<accession>A0A7C2ME81</accession>
<dbReference type="EMBL" id="DSEE01000363">
    <property type="protein sequence ID" value="HER40542.1"/>
    <property type="molecule type" value="Genomic_DNA"/>
</dbReference>